<protein>
    <recommendedName>
        <fullName evidence="2">Secreted LysM effector LysM C-terminal domain-containing protein</fullName>
    </recommendedName>
</protein>
<evidence type="ECO:0000256" key="1">
    <source>
        <dbReference type="SAM" id="SignalP"/>
    </source>
</evidence>
<reference evidence="3" key="2">
    <citation type="submission" date="2023-06" db="EMBL/GenBank/DDBJ databases">
        <authorList>
            <consortium name="Lawrence Berkeley National Laboratory"/>
            <person name="Mondo S.J."/>
            <person name="Hensen N."/>
            <person name="Bonometti L."/>
            <person name="Westerberg I."/>
            <person name="Brannstrom I.O."/>
            <person name="Guillou S."/>
            <person name="Cros-Aarteil S."/>
            <person name="Calhoun S."/>
            <person name="Haridas S."/>
            <person name="Kuo A."/>
            <person name="Pangilinan J."/>
            <person name="Riley R."/>
            <person name="Labutti K."/>
            <person name="Andreopoulos B."/>
            <person name="Lipzen A."/>
            <person name="Chen C."/>
            <person name="Yanf M."/>
            <person name="Daum C."/>
            <person name="Ng V."/>
            <person name="Clum A."/>
            <person name="Steindorff A."/>
            <person name="Ohm R."/>
            <person name="Martin F."/>
            <person name="Silar P."/>
            <person name="Natvig D."/>
            <person name="Lalanne C."/>
            <person name="Gautier V."/>
            <person name="Ament-Velasquez S.L."/>
            <person name="Kruys A."/>
            <person name="Hutchinson M.I."/>
            <person name="Powell A.J."/>
            <person name="Barry K."/>
            <person name="Miller A.N."/>
            <person name="Grigoriev I.V."/>
            <person name="Debuchy R."/>
            <person name="Gladieux P."/>
            <person name="Thoren M.H."/>
            <person name="Johannesson H."/>
        </authorList>
    </citation>
    <scope>NUCLEOTIDE SEQUENCE</scope>
    <source>
        <strain evidence="3">PSN324</strain>
    </source>
</reference>
<dbReference type="AlphaFoldDB" id="A0AAV9HSB9"/>
<reference evidence="3" key="1">
    <citation type="journal article" date="2023" name="Mol. Phylogenet. Evol.">
        <title>Genome-scale phylogeny and comparative genomics of the fungal order Sordariales.</title>
        <authorList>
            <person name="Hensen N."/>
            <person name="Bonometti L."/>
            <person name="Westerberg I."/>
            <person name="Brannstrom I.O."/>
            <person name="Guillou S."/>
            <person name="Cros-Aarteil S."/>
            <person name="Calhoun S."/>
            <person name="Haridas S."/>
            <person name="Kuo A."/>
            <person name="Mondo S."/>
            <person name="Pangilinan J."/>
            <person name="Riley R."/>
            <person name="LaButti K."/>
            <person name="Andreopoulos B."/>
            <person name="Lipzen A."/>
            <person name="Chen C."/>
            <person name="Yan M."/>
            <person name="Daum C."/>
            <person name="Ng V."/>
            <person name="Clum A."/>
            <person name="Steindorff A."/>
            <person name="Ohm R.A."/>
            <person name="Martin F."/>
            <person name="Silar P."/>
            <person name="Natvig D.O."/>
            <person name="Lalanne C."/>
            <person name="Gautier V."/>
            <person name="Ament-Velasquez S.L."/>
            <person name="Kruys A."/>
            <person name="Hutchinson M.I."/>
            <person name="Powell A.J."/>
            <person name="Barry K."/>
            <person name="Miller A.N."/>
            <person name="Grigoriev I.V."/>
            <person name="Debuchy R."/>
            <person name="Gladieux P."/>
            <person name="Hiltunen Thoren M."/>
            <person name="Johannesson H."/>
        </authorList>
    </citation>
    <scope>NUCLEOTIDE SEQUENCE</scope>
    <source>
        <strain evidence="3">PSN324</strain>
    </source>
</reference>
<dbReference type="Pfam" id="PF25139">
    <property type="entry name" value="LysM14_C"/>
    <property type="match status" value="1"/>
</dbReference>
<dbReference type="InterPro" id="IPR057277">
    <property type="entry name" value="LysM_C"/>
</dbReference>
<sequence length="142" mass="15413">MQLPSFSIALLSLMGAASKAQAWEFTAYSNTRDCNPSQSPAFRVLTGAPSLTNCFTFTRDMPGTGCTHWSDFGRTRSNCDRDSFQYPASVWIRGGFCAIFNAENCDSNNGASAVIFNNVCGTLPVAGNPNALWPIRSYWCSG</sequence>
<feature type="chain" id="PRO_5044012671" description="Secreted LysM effector LysM C-terminal domain-containing protein" evidence="1">
    <location>
        <begin position="23"/>
        <end position="142"/>
    </location>
</feature>
<evidence type="ECO:0000259" key="2">
    <source>
        <dbReference type="Pfam" id="PF25139"/>
    </source>
</evidence>
<dbReference type="EMBL" id="MU864965">
    <property type="protein sequence ID" value="KAK4462965.1"/>
    <property type="molecule type" value="Genomic_DNA"/>
</dbReference>
<feature type="domain" description="Secreted LysM effector LysM C-terminal" evidence="2">
    <location>
        <begin position="23"/>
        <end position="114"/>
    </location>
</feature>
<gene>
    <name evidence="3" type="ORF">QBC42DRAFT_345939</name>
</gene>
<keyword evidence="4" id="KW-1185">Reference proteome</keyword>
<accession>A0AAV9HSB9</accession>
<dbReference type="Proteomes" id="UP001321749">
    <property type="component" value="Unassembled WGS sequence"/>
</dbReference>
<comment type="caution">
    <text evidence="3">The sequence shown here is derived from an EMBL/GenBank/DDBJ whole genome shotgun (WGS) entry which is preliminary data.</text>
</comment>
<evidence type="ECO:0000313" key="4">
    <source>
        <dbReference type="Proteomes" id="UP001321749"/>
    </source>
</evidence>
<keyword evidence="1" id="KW-0732">Signal</keyword>
<evidence type="ECO:0000313" key="3">
    <source>
        <dbReference type="EMBL" id="KAK4462965.1"/>
    </source>
</evidence>
<organism evidence="3 4">
    <name type="scientific">Cladorrhinum samala</name>
    <dbReference type="NCBI Taxonomy" id="585594"/>
    <lineage>
        <taxon>Eukaryota</taxon>
        <taxon>Fungi</taxon>
        <taxon>Dikarya</taxon>
        <taxon>Ascomycota</taxon>
        <taxon>Pezizomycotina</taxon>
        <taxon>Sordariomycetes</taxon>
        <taxon>Sordariomycetidae</taxon>
        <taxon>Sordariales</taxon>
        <taxon>Podosporaceae</taxon>
        <taxon>Cladorrhinum</taxon>
    </lineage>
</organism>
<feature type="signal peptide" evidence="1">
    <location>
        <begin position="1"/>
        <end position="22"/>
    </location>
</feature>
<name>A0AAV9HSB9_9PEZI</name>
<proteinExistence type="predicted"/>